<feature type="domain" description="Disintegrin" evidence="13">
    <location>
        <begin position="439"/>
        <end position="525"/>
    </location>
</feature>
<evidence type="ECO:0000256" key="10">
    <source>
        <dbReference type="SAM" id="Phobius"/>
    </source>
</evidence>
<evidence type="ECO:0000256" key="1">
    <source>
        <dbReference type="ARBA" id="ARBA00004479"/>
    </source>
</evidence>
<dbReference type="SUPFAM" id="SSF57552">
    <property type="entry name" value="Blood coagulation inhibitor (disintegrin)"/>
    <property type="match status" value="1"/>
</dbReference>
<evidence type="ECO:0000259" key="12">
    <source>
        <dbReference type="PROSITE" id="PS50026"/>
    </source>
</evidence>
<keyword evidence="3 10" id="KW-1133">Transmembrane helix</keyword>
<feature type="active site" evidence="8">
    <location>
        <position position="366"/>
    </location>
</feature>
<feature type="binding site" evidence="8">
    <location>
        <position position="365"/>
    </location>
    <ligand>
        <name>Zn(2+)</name>
        <dbReference type="ChEBI" id="CHEBI:29105"/>
        <note>catalytic</note>
    </ligand>
</feature>
<dbReference type="InterPro" id="IPR002870">
    <property type="entry name" value="Peptidase_M12B_N"/>
</dbReference>
<dbReference type="Ensembl" id="ENSSDUT00000022185.1">
    <property type="protein sequence ID" value="ENSSDUP00000021785.1"/>
    <property type="gene ID" value="ENSSDUG00000015848.1"/>
</dbReference>
<dbReference type="STRING" id="41447.ENSSDUP00000021785"/>
<sequence length="961" mass="104783">MRTWRRRRNFAFLILALRFWCLSTATGNADNTVYNIQGGSSPDQAKQRGEETKPERRGTTVPLLLRGKEHRPLSQLAAGSYPASLQLLVHAEGEQLILLLEKNEGLFASHYTETHYQEDGRAVTGAHNFTNNCYYHGEVQAHPNSDVTLSVCSGLRGFIALENKTFIIEPVSGQDTGSHLIYRVEELTLTPGACGHGFNMSSVAPENHIKSPFQSFHTRHKRHAQKTTKYVELIIVADNREFQKQGKDIDKVKQRLAEIANYVDKFYRALNIRVALVGLEVWSDSDKCPVTQDPFTTLHEFLDWRKVKLLPQKPHDNAQLISGVYFQGTTIGMAPIMSMCTVEQSGGIVMDHSENPLGAAVTLAHELGHNFGMNHDTPERGCGCRMTVDRGGCIMTPSTGYPFPTVFSTCSKKDLAASLEKGVGMCLYNMPEVKVLYGGQKCGNGYVEEGEECDCGEAEECMNPCCNATTCTLKGDAVCAHGQCCEDCRLKPAGTLCRETSNSCDLPEFCTGANPHCPANVYLHDGHACHNVEGYCYNGICQTHEQQCITLWGPGAKPAPGICFERVNSAGDPYGNCGKDSKGSFAKCDARDAKCGKIQCQGGANRPVIGTNAVSIETNIPLQEGGRILCRGTHVYLGDDMPDPGLVLAGTKCGDGMVCLNRQCQNVTVFGVHECSGKCNGRGVCNNKKNCHCEAHWAPPFCEKGGFGGSIDSGPMRLAADSVVITVAILVTLVSLLVATVIIFVKRKTLLRLLFTNKKSTLEKLRSVQASRPTSPIRTQSMYRPTPQRKPPPKPSGASIYKPSLLSAEPLLPPHNFHSHSLRRLPLYQPLHISQPMPVSLSVGQPSLPPLPAHHRVLPAHTSLSPPRVPPFLSLPRQQSSYRVDQDFEKPSPPQKPLPADPLGRSSRLGHSATAAGVHIPGAGPLPIPIPTVPRPPPTIPLPSRPVPVLPYRPPKTHKDC</sequence>
<dbReference type="SMART" id="SM00050">
    <property type="entry name" value="DISIN"/>
    <property type="match status" value="1"/>
</dbReference>
<proteinExistence type="predicted"/>
<dbReference type="PANTHER" id="PTHR11905:SF112">
    <property type="entry name" value="DISINTEGRIN AND METALLOPROTEINASE DOMAIN-CONTAINING PROTEIN 12"/>
    <property type="match status" value="1"/>
</dbReference>
<dbReference type="Pfam" id="PF01421">
    <property type="entry name" value="Reprolysin"/>
    <property type="match status" value="1"/>
</dbReference>
<feature type="compositionally biased region" description="Pro residues" evidence="9">
    <location>
        <begin position="891"/>
        <end position="900"/>
    </location>
</feature>
<evidence type="ECO:0000256" key="4">
    <source>
        <dbReference type="ARBA" id="ARBA00023136"/>
    </source>
</evidence>
<dbReference type="InterPro" id="IPR036436">
    <property type="entry name" value="Disintegrin_dom_sf"/>
</dbReference>
<dbReference type="InterPro" id="IPR024079">
    <property type="entry name" value="MetalloPept_cat_dom_sf"/>
</dbReference>
<protein>
    <submittedName>
        <fullName evidence="15">ADAM metallopeptidase domain 12</fullName>
    </submittedName>
</protein>
<feature type="region of interest" description="Disordered" evidence="9">
    <location>
        <begin position="852"/>
        <end position="961"/>
    </location>
</feature>
<evidence type="ECO:0000256" key="5">
    <source>
        <dbReference type="ARBA" id="ARBA00023157"/>
    </source>
</evidence>
<dbReference type="GO" id="GO:0004222">
    <property type="term" value="F:metalloendopeptidase activity"/>
    <property type="evidence" value="ECO:0007669"/>
    <property type="project" value="InterPro"/>
</dbReference>
<keyword evidence="16" id="KW-1185">Reference proteome</keyword>
<comment type="caution">
    <text evidence="7">Lacks conserved residue(s) required for the propagation of feature annotation.</text>
</comment>
<feature type="binding site" evidence="8">
    <location>
        <position position="375"/>
    </location>
    <ligand>
        <name>Zn(2+)</name>
        <dbReference type="ChEBI" id="CHEBI:29105"/>
        <note>catalytic</note>
    </ligand>
</feature>
<name>A0A3B4UV81_SERDU</name>
<dbReference type="InterPro" id="IPR018358">
    <property type="entry name" value="Disintegrin_CS"/>
</dbReference>
<evidence type="ECO:0000256" key="9">
    <source>
        <dbReference type="SAM" id="MobiDB-lite"/>
    </source>
</evidence>
<feature type="compositionally biased region" description="Polar residues" evidence="9">
    <location>
        <begin position="768"/>
        <end position="783"/>
    </location>
</feature>
<keyword evidence="8" id="KW-0862">Zinc</keyword>
<evidence type="ECO:0000256" key="8">
    <source>
        <dbReference type="PROSITE-ProRule" id="PRU00276"/>
    </source>
</evidence>
<dbReference type="SMART" id="SM00608">
    <property type="entry name" value="ACR"/>
    <property type="match status" value="1"/>
</dbReference>
<evidence type="ECO:0000259" key="13">
    <source>
        <dbReference type="PROSITE" id="PS50214"/>
    </source>
</evidence>
<feature type="disulfide bond" evidence="7">
    <location>
        <begin position="693"/>
        <end position="702"/>
    </location>
</feature>
<dbReference type="PANTHER" id="PTHR11905">
    <property type="entry name" value="ADAM A DISINTEGRIN AND METALLOPROTEASE DOMAIN"/>
    <property type="match status" value="1"/>
</dbReference>
<feature type="transmembrane region" description="Helical" evidence="10">
    <location>
        <begin position="723"/>
        <end position="745"/>
    </location>
</feature>
<feature type="domain" description="Peptidase M12B" evidence="14">
    <location>
        <begin position="229"/>
        <end position="431"/>
    </location>
</feature>
<dbReference type="InterPro" id="IPR000742">
    <property type="entry name" value="EGF"/>
</dbReference>
<feature type="chain" id="PRO_5017405208" evidence="11">
    <location>
        <begin position="26"/>
        <end position="961"/>
    </location>
</feature>
<dbReference type="GO" id="GO:0046872">
    <property type="term" value="F:metal ion binding"/>
    <property type="evidence" value="ECO:0007669"/>
    <property type="project" value="UniProtKB-KW"/>
</dbReference>
<dbReference type="Pfam" id="PF01562">
    <property type="entry name" value="Pep_M12B_propep"/>
    <property type="match status" value="1"/>
</dbReference>
<keyword evidence="7" id="KW-0245">EGF-like domain</keyword>
<dbReference type="SUPFAM" id="SSF55486">
    <property type="entry name" value="Metalloproteases ('zincins'), catalytic domain"/>
    <property type="match status" value="1"/>
</dbReference>
<evidence type="ECO:0000313" key="16">
    <source>
        <dbReference type="Proteomes" id="UP000261420"/>
    </source>
</evidence>
<feature type="compositionally biased region" description="Polar residues" evidence="9">
    <location>
        <begin position="35"/>
        <end position="44"/>
    </location>
</feature>
<feature type="binding site" evidence="8">
    <location>
        <position position="369"/>
    </location>
    <ligand>
        <name>Zn(2+)</name>
        <dbReference type="ChEBI" id="CHEBI:29105"/>
        <note>catalytic</note>
    </ligand>
</feature>
<evidence type="ECO:0000256" key="7">
    <source>
        <dbReference type="PROSITE-ProRule" id="PRU00076"/>
    </source>
</evidence>
<dbReference type="Pfam" id="PF08516">
    <property type="entry name" value="ADAM_CR"/>
    <property type="match status" value="1"/>
</dbReference>
<dbReference type="GO" id="GO:0006508">
    <property type="term" value="P:proteolysis"/>
    <property type="evidence" value="ECO:0007669"/>
    <property type="project" value="InterPro"/>
</dbReference>
<dbReference type="InterPro" id="IPR034027">
    <property type="entry name" value="Reprolysin_adamalysin"/>
</dbReference>
<keyword evidence="2 10" id="KW-0812">Transmembrane</keyword>
<accession>A0A3B4UV81</accession>
<reference evidence="15" key="1">
    <citation type="submission" date="2025-08" db="UniProtKB">
        <authorList>
            <consortium name="Ensembl"/>
        </authorList>
    </citation>
    <scope>IDENTIFICATION</scope>
</reference>
<feature type="domain" description="EGF-like" evidence="12">
    <location>
        <begin position="671"/>
        <end position="703"/>
    </location>
</feature>
<evidence type="ECO:0000259" key="14">
    <source>
        <dbReference type="PROSITE" id="PS50215"/>
    </source>
</evidence>
<dbReference type="FunFam" id="4.10.70.10:FF:000001">
    <property type="entry name" value="Disintegrin and metalloproteinase domain-containing protein 22"/>
    <property type="match status" value="1"/>
</dbReference>
<dbReference type="CDD" id="cd04269">
    <property type="entry name" value="ZnMc_adamalysin_II_like"/>
    <property type="match status" value="1"/>
</dbReference>
<dbReference type="PROSITE" id="PS50215">
    <property type="entry name" value="ADAM_MEPRO"/>
    <property type="match status" value="1"/>
</dbReference>
<evidence type="ECO:0000256" key="11">
    <source>
        <dbReference type="SAM" id="SignalP"/>
    </source>
</evidence>
<dbReference type="InterPro" id="IPR006586">
    <property type="entry name" value="ADAM_Cys-rich"/>
</dbReference>
<keyword evidence="4 10" id="KW-0472">Membrane</keyword>
<organism evidence="15 16">
    <name type="scientific">Seriola dumerili</name>
    <name type="common">Greater amberjack</name>
    <name type="synonym">Caranx dumerili</name>
    <dbReference type="NCBI Taxonomy" id="41447"/>
    <lineage>
        <taxon>Eukaryota</taxon>
        <taxon>Metazoa</taxon>
        <taxon>Chordata</taxon>
        <taxon>Craniata</taxon>
        <taxon>Vertebrata</taxon>
        <taxon>Euteleostomi</taxon>
        <taxon>Actinopterygii</taxon>
        <taxon>Neopterygii</taxon>
        <taxon>Teleostei</taxon>
        <taxon>Neoteleostei</taxon>
        <taxon>Acanthomorphata</taxon>
        <taxon>Carangaria</taxon>
        <taxon>Carangiformes</taxon>
        <taxon>Carangidae</taxon>
        <taxon>Seriola</taxon>
    </lineage>
</organism>
<feature type="region of interest" description="Disordered" evidence="9">
    <location>
        <begin position="765"/>
        <end position="800"/>
    </location>
</feature>
<feature type="compositionally biased region" description="Pro residues" evidence="9">
    <location>
        <begin position="924"/>
        <end position="954"/>
    </location>
</feature>
<dbReference type="Gene3D" id="3.40.390.10">
    <property type="entry name" value="Collagenase (Catalytic Domain)"/>
    <property type="match status" value="1"/>
</dbReference>
<dbReference type="PROSITE" id="PS50026">
    <property type="entry name" value="EGF_3"/>
    <property type="match status" value="1"/>
</dbReference>
<keyword evidence="11" id="KW-0732">Signal</keyword>
<feature type="region of interest" description="Disordered" evidence="9">
    <location>
        <begin position="35"/>
        <end position="58"/>
    </location>
</feature>
<evidence type="ECO:0000256" key="6">
    <source>
        <dbReference type="PROSITE-ProRule" id="PRU00068"/>
    </source>
</evidence>
<evidence type="ECO:0000256" key="3">
    <source>
        <dbReference type="ARBA" id="ARBA00022989"/>
    </source>
</evidence>
<dbReference type="Gene3D" id="4.10.70.10">
    <property type="entry name" value="Disintegrin domain"/>
    <property type="match status" value="1"/>
</dbReference>
<dbReference type="InterPro" id="IPR001590">
    <property type="entry name" value="Peptidase_M12B"/>
</dbReference>
<keyword evidence="5 7" id="KW-1015">Disulfide bond</keyword>
<dbReference type="Proteomes" id="UP000261420">
    <property type="component" value="Unplaced"/>
</dbReference>
<dbReference type="FunFam" id="3.40.390.10:FF:000002">
    <property type="entry name" value="Disintegrin and metalloproteinase domain-containing protein 22"/>
    <property type="match status" value="1"/>
</dbReference>
<dbReference type="GO" id="GO:0016020">
    <property type="term" value="C:membrane"/>
    <property type="evidence" value="ECO:0007669"/>
    <property type="project" value="UniProtKB-SubCell"/>
</dbReference>
<dbReference type="OMA" id="FAKCEIR"/>
<feature type="compositionally biased region" description="Basic and acidic residues" evidence="9">
    <location>
        <begin position="45"/>
        <end position="58"/>
    </location>
</feature>
<dbReference type="AlphaFoldDB" id="A0A3B4UV81"/>
<evidence type="ECO:0000256" key="2">
    <source>
        <dbReference type="ARBA" id="ARBA00022692"/>
    </source>
</evidence>
<dbReference type="Pfam" id="PF00200">
    <property type="entry name" value="Disintegrin"/>
    <property type="match status" value="1"/>
</dbReference>
<reference evidence="15" key="2">
    <citation type="submission" date="2025-09" db="UniProtKB">
        <authorList>
            <consortium name="Ensembl"/>
        </authorList>
    </citation>
    <scope>IDENTIFICATION</scope>
</reference>
<keyword evidence="8" id="KW-0479">Metal-binding</keyword>
<dbReference type="PROSITE" id="PS00427">
    <property type="entry name" value="DISINTEGRIN_1"/>
    <property type="match status" value="1"/>
</dbReference>
<feature type="disulfide bond" evidence="7">
    <location>
        <begin position="675"/>
        <end position="685"/>
    </location>
</feature>
<comment type="subcellular location">
    <subcellularLocation>
        <location evidence="1">Membrane</location>
        <topology evidence="1">Single-pass type I membrane protein</topology>
    </subcellularLocation>
</comment>
<feature type="disulfide bond" evidence="6">
    <location>
        <begin position="497"/>
        <end position="517"/>
    </location>
</feature>
<feature type="signal peptide" evidence="11">
    <location>
        <begin position="1"/>
        <end position="25"/>
    </location>
</feature>
<dbReference type="PRINTS" id="PR00289">
    <property type="entry name" value="DISINTEGRIN"/>
</dbReference>
<dbReference type="PROSITE" id="PS50214">
    <property type="entry name" value="DISINTEGRIN_2"/>
    <property type="match status" value="1"/>
</dbReference>
<dbReference type="GeneTree" id="ENSGT00940000155495"/>
<evidence type="ECO:0000313" key="15">
    <source>
        <dbReference type="Ensembl" id="ENSSDUP00000021785.1"/>
    </source>
</evidence>
<dbReference type="InterPro" id="IPR001762">
    <property type="entry name" value="Disintegrin_dom"/>
</dbReference>